<feature type="compositionally biased region" description="Acidic residues" evidence="1">
    <location>
        <begin position="13"/>
        <end position="24"/>
    </location>
</feature>
<reference evidence="2" key="1">
    <citation type="journal article" date="2020" name="Stud. Mycol.">
        <title>101 Dothideomycetes genomes: a test case for predicting lifestyles and emergence of pathogens.</title>
        <authorList>
            <person name="Haridas S."/>
            <person name="Albert R."/>
            <person name="Binder M."/>
            <person name="Bloem J."/>
            <person name="Labutti K."/>
            <person name="Salamov A."/>
            <person name="Andreopoulos B."/>
            <person name="Baker S."/>
            <person name="Barry K."/>
            <person name="Bills G."/>
            <person name="Bluhm B."/>
            <person name="Cannon C."/>
            <person name="Castanera R."/>
            <person name="Culley D."/>
            <person name="Daum C."/>
            <person name="Ezra D."/>
            <person name="Gonzalez J."/>
            <person name="Henrissat B."/>
            <person name="Kuo A."/>
            <person name="Liang C."/>
            <person name="Lipzen A."/>
            <person name="Lutzoni F."/>
            <person name="Magnuson J."/>
            <person name="Mondo S."/>
            <person name="Nolan M."/>
            <person name="Ohm R."/>
            <person name="Pangilinan J."/>
            <person name="Park H.-J."/>
            <person name="Ramirez L."/>
            <person name="Alfaro M."/>
            <person name="Sun H."/>
            <person name="Tritt A."/>
            <person name="Yoshinaga Y."/>
            <person name="Zwiers L.-H."/>
            <person name="Turgeon B."/>
            <person name="Goodwin S."/>
            <person name="Spatafora J."/>
            <person name="Crous P."/>
            <person name="Grigoriev I."/>
        </authorList>
    </citation>
    <scope>NUCLEOTIDE SEQUENCE</scope>
    <source>
        <strain evidence="2">CBS 161.51</strain>
    </source>
</reference>
<dbReference type="EMBL" id="ML976054">
    <property type="protein sequence ID" value="KAF1941010.1"/>
    <property type="molecule type" value="Genomic_DNA"/>
</dbReference>
<dbReference type="AlphaFoldDB" id="A0A6A5SMT7"/>
<dbReference type="OrthoDB" id="3735253at2759"/>
<protein>
    <submittedName>
        <fullName evidence="2">Uncharacterized protein</fullName>
    </submittedName>
</protein>
<keyword evidence="3" id="KW-1185">Reference proteome</keyword>
<evidence type="ECO:0000256" key="1">
    <source>
        <dbReference type="SAM" id="MobiDB-lite"/>
    </source>
</evidence>
<sequence>MAERKRRCKREDDSDTEIASEDGGETSFFESEKFLASSMRRLIDLSKYPVWRYTNNATEETEDVEEEFADIIYDSLVEEWDGPRALTLDLELKRKAELWSKQKEKSPELGKKSGGAKHEHTAAMNVPVGH</sequence>
<evidence type="ECO:0000313" key="3">
    <source>
        <dbReference type="Proteomes" id="UP000800038"/>
    </source>
</evidence>
<evidence type="ECO:0000313" key="2">
    <source>
        <dbReference type="EMBL" id="KAF1941010.1"/>
    </source>
</evidence>
<name>A0A6A5SMT7_9PLEO</name>
<proteinExistence type="predicted"/>
<organism evidence="2 3">
    <name type="scientific">Clathrospora elynae</name>
    <dbReference type="NCBI Taxonomy" id="706981"/>
    <lineage>
        <taxon>Eukaryota</taxon>
        <taxon>Fungi</taxon>
        <taxon>Dikarya</taxon>
        <taxon>Ascomycota</taxon>
        <taxon>Pezizomycotina</taxon>
        <taxon>Dothideomycetes</taxon>
        <taxon>Pleosporomycetidae</taxon>
        <taxon>Pleosporales</taxon>
        <taxon>Diademaceae</taxon>
        <taxon>Clathrospora</taxon>
    </lineage>
</organism>
<feature type="compositionally biased region" description="Basic and acidic residues" evidence="1">
    <location>
        <begin position="100"/>
        <end position="121"/>
    </location>
</feature>
<feature type="region of interest" description="Disordered" evidence="1">
    <location>
        <begin position="100"/>
        <end position="130"/>
    </location>
</feature>
<gene>
    <name evidence="2" type="ORF">EJ02DRAFT_455554</name>
</gene>
<accession>A0A6A5SMT7</accession>
<dbReference type="Proteomes" id="UP000800038">
    <property type="component" value="Unassembled WGS sequence"/>
</dbReference>
<feature type="region of interest" description="Disordered" evidence="1">
    <location>
        <begin position="1"/>
        <end position="24"/>
    </location>
</feature>